<evidence type="ECO:0000313" key="13">
    <source>
        <dbReference type="Proteomes" id="UP000309340"/>
    </source>
</evidence>
<dbReference type="InterPro" id="IPR045863">
    <property type="entry name" value="CorA_TM1_TM2"/>
</dbReference>
<evidence type="ECO:0000256" key="1">
    <source>
        <dbReference type="ARBA" id="ARBA00004651"/>
    </source>
</evidence>
<feature type="chain" id="PRO_5020480467" evidence="11">
    <location>
        <begin position="18"/>
        <end position="505"/>
    </location>
</feature>
<feature type="region of interest" description="Disordered" evidence="9">
    <location>
        <begin position="467"/>
        <end position="505"/>
    </location>
</feature>
<evidence type="ECO:0000256" key="7">
    <source>
        <dbReference type="ARBA" id="ARBA00023136"/>
    </source>
</evidence>
<dbReference type="OrthoDB" id="3231000at2759"/>
<dbReference type="InterPro" id="IPR045861">
    <property type="entry name" value="CorA_cytoplasmic_dom"/>
</dbReference>
<dbReference type="SUPFAM" id="SSF143865">
    <property type="entry name" value="CorA soluble domain-like"/>
    <property type="match status" value="1"/>
</dbReference>
<evidence type="ECO:0000256" key="9">
    <source>
        <dbReference type="SAM" id="MobiDB-lite"/>
    </source>
</evidence>
<keyword evidence="5 10" id="KW-0812">Transmembrane</keyword>
<sequence>MKWMILPLQLAVRYVEATWGDTGYCVHQSAKATTINEFPGVWEAGKWKKAWETGNSNIYIRVGSRRNPRRFNEVSVTGPRDAPRFARLVDDQVRAFPRDPLVISINSYQPWLEEILSICIEDYWANISDLDREVQFAGTMQFPERASKRGQNVPWTFISDHMNVPQVYYWSVGMEPPVWDDSGLPSIEQYRFRVGAWVCGRGACKFDREVPVVIIFTKPTPVSEHVVTELMFDYLWRDNDFDQPREDEEGICWLFSRLHWLLTDWQNIISEISIRLDEAEDNSHGRHLPVKLRTRMLHREVARLYELKEYLRYQNRSFKKLQKLKDDVPKNEQKDPLWGDMDDAVEDLDQYDSTLDSLKERFNNLIELEFNITNAVQSENSSFLTTIATLFLPISYLAGVFGITTSSWPMIWYLYAVIPVIIASVAFTLLFPWTVRQFQKRLYPIESLRIELQPRNFTMLGDELPANVDVPGGNREGKVKRKASRPAGNDGTRSRSRPREKIEDD</sequence>
<evidence type="ECO:0000256" key="2">
    <source>
        <dbReference type="ARBA" id="ARBA00009765"/>
    </source>
</evidence>
<dbReference type="Pfam" id="PF01544">
    <property type="entry name" value="CorA"/>
    <property type="match status" value="1"/>
</dbReference>
<feature type="transmembrane region" description="Helical" evidence="10">
    <location>
        <begin position="411"/>
        <end position="433"/>
    </location>
</feature>
<evidence type="ECO:0000256" key="10">
    <source>
        <dbReference type="SAM" id="Phobius"/>
    </source>
</evidence>
<dbReference type="EMBL" id="NAJQ01000123">
    <property type="protein sequence ID" value="TKA77992.1"/>
    <property type="molecule type" value="Genomic_DNA"/>
</dbReference>
<comment type="subcellular location">
    <subcellularLocation>
        <location evidence="1">Cell membrane</location>
        <topology evidence="1">Multi-pass membrane protein</topology>
    </subcellularLocation>
</comment>
<dbReference type="GO" id="GO:0015095">
    <property type="term" value="F:magnesium ion transmembrane transporter activity"/>
    <property type="evidence" value="ECO:0007669"/>
    <property type="project" value="TreeGrafter"/>
</dbReference>
<dbReference type="GO" id="GO:0005886">
    <property type="term" value="C:plasma membrane"/>
    <property type="evidence" value="ECO:0007669"/>
    <property type="project" value="UniProtKB-SubCell"/>
</dbReference>
<dbReference type="Gene3D" id="1.20.58.340">
    <property type="entry name" value="Magnesium transport protein CorA, transmembrane region"/>
    <property type="match status" value="1"/>
</dbReference>
<keyword evidence="13" id="KW-1185">Reference proteome</keyword>
<keyword evidence="3" id="KW-0813">Transport</keyword>
<evidence type="ECO:0000256" key="11">
    <source>
        <dbReference type="SAM" id="SignalP"/>
    </source>
</evidence>
<keyword evidence="8" id="KW-0175">Coiled coil</keyword>
<evidence type="ECO:0000256" key="6">
    <source>
        <dbReference type="ARBA" id="ARBA00022989"/>
    </source>
</evidence>
<keyword evidence="4" id="KW-1003">Cell membrane</keyword>
<evidence type="ECO:0000256" key="8">
    <source>
        <dbReference type="SAM" id="Coils"/>
    </source>
</evidence>
<keyword evidence="6 10" id="KW-1133">Transmembrane helix</keyword>
<dbReference type="AlphaFoldDB" id="A0A4U0XL54"/>
<dbReference type="STRING" id="329884.A0A4U0XL54"/>
<evidence type="ECO:0000256" key="3">
    <source>
        <dbReference type="ARBA" id="ARBA00022448"/>
    </source>
</evidence>
<comment type="caution">
    <text evidence="12">The sequence shown here is derived from an EMBL/GenBank/DDBJ whole genome shotgun (WGS) entry which is preliminary data.</text>
</comment>
<dbReference type="PANTHER" id="PTHR46494">
    <property type="entry name" value="CORA FAMILY METAL ION TRANSPORTER (EUROFUNG)"/>
    <property type="match status" value="1"/>
</dbReference>
<name>A0A4U0XL54_9PEZI</name>
<dbReference type="Proteomes" id="UP000309340">
    <property type="component" value="Unassembled WGS sequence"/>
</dbReference>
<feature type="signal peptide" evidence="11">
    <location>
        <begin position="1"/>
        <end position="17"/>
    </location>
</feature>
<feature type="transmembrane region" description="Helical" evidence="10">
    <location>
        <begin position="383"/>
        <end position="404"/>
    </location>
</feature>
<dbReference type="SUPFAM" id="SSF144083">
    <property type="entry name" value="Magnesium transport protein CorA, transmembrane region"/>
    <property type="match status" value="1"/>
</dbReference>
<feature type="coiled-coil region" evidence="8">
    <location>
        <begin position="341"/>
        <end position="368"/>
    </location>
</feature>
<gene>
    <name evidence="12" type="ORF">B0A55_03836</name>
</gene>
<dbReference type="InterPro" id="IPR002523">
    <property type="entry name" value="MgTranspt_CorA/ZnTranspt_ZntB"/>
</dbReference>
<keyword evidence="7 10" id="KW-0472">Membrane</keyword>
<accession>A0A4U0XL54</accession>
<organism evidence="12 13">
    <name type="scientific">Friedmanniomyces simplex</name>
    <dbReference type="NCBI Taxonomy" id="329884"/>
    <lineage>
        <taxon>Eukaryota</taxon>
        <taxon>Fungi</taxon>
        <taxon>Dikarya</taxon>
        <taxon>Ascomycota</taxon>
        <taxon>Pezizomycotina</taxon>
        <taxon>Dothideomycetes</taxon>
        <taxon>Dothideomycetidae</taxon>
        <taxon>Mycosphaerellales</taxon>
        <taxon>Teratosphaeriaceae</taxon>
        <taxon>Friedmanniomyces</taxon>
    </lineage>
</organism>
<evidence type="ECO:0000256" key="4">
    <source>
        <dbReference type="ARBA" id="ARBA00022475"/>
    </source>
</evidence>
<evidence type="ECO:0000313" key="12">
    <source>
        <dbReference type="EMBL" id="TKA77992.1"/>
    </source>
</evidence>
<dbReference type="PANTHER" id="PTHR46494:SF1">
    <property type="entry name" value="CORA FAMILY METAL ION TRANSPORTER (EUROFUNG)"/>
    <property type="match status" value="1"/>
</dbReference>
<reference evidence="12 13" key="1">
    <citation type="submission" date="2017-03" db="EMBL/GenBank/DDBJ databases">
        <title>Genomes of endolithic fungi from Antarctica.</title>
        <authorList>
            <person name="Coleine C."/>
            <person name="Masonjones S."/>
            <person name="Stajich J.E."/>
        </authorList>
    </citation>
    <scope>NUCLEOTIDE SEQUENCE [LARGE SCALE GENOMIC DNA]</scope>
    <source>
        <strain evidence="12 13">CCFEE 5184</strain>
    </source>
</reference>
<proteinExistence type="inferred from homology"/>
<dbReference type="GO" id="GO:0050897">
    <property type="term" value="F:cobalt ion binding"/>
    <property type="evidence" value="ECO:0007669"/>
    <property type="project" value="TreeGrafter"/>
</dbReference>
<protein>
    <submittedName>
        <fullName evidence="12">Uncharacterized protein</fullName>
    </submittedName>
</protein>
<dbReference type="GO" id="GO:0000287">
    <property type="term" value="F:magnesium ion binding"/>
    <property type="evidence" value="ECO:0007669"/>
    <property type="project" value="TreeGrafter"/>
</dbReference>
<comment type="similarity">
    <text evidence="2">Belongs to the CorA metal ion transporter (MIT) (TC 1.A.35) family.</text>
</comment>
<keyword evidence="11" id="KW-0732">Signal</keyword>
<evidence type="ECO:0000256" key="5">
    <source>
        <dbReference type="ARBA" id="ARBA00022692"/>
    </source>
</evidence>
<dbReference type="GO" id="GO:0015087">
    <property type="term" value="F:cobalt ion transmembrane transporter activity"/>
    <property type="evidence" value="ECO:0007669"/>
    <property type="project" value="TreeGrafter"/>
</dbReference>